<dbReference type="EC" id="2.7.1.12" evidence="3 10"/>
<dbReference type="NCBIfam" id="TIGR01313">
    <property type="entry name" value="therm_gnt_kin"/>
    <property type="match status" value="1"/>
</dbReference>
<evidence type="ECO:0000256" key="3">
    <source>
        <dbReference type="ARBA" id="ARBA00012054"/>
    </source>
</evidence>
<dbReference type="Pfam" id="PF01202">
    <property type="entry name" value="SKI"/>
    <property type="match status" value="1"/>
</dbReference>
<dbReference type="Proteomes" id="UP000078459">
    <property type="component" value="Unassembled WGS sequence"/>
</dbReference>
<evidence type="ECO:0000313" key="12">
    <source>
        <dbReference type="Proteomes" id="UP000078459"/>
    </source>
</evidence>
<dbReference type="GO" id="GO:0005737">
    <property type="term" value="C:cytoplasm"/>
    <property type="evidence" value="ECO:0007669"/>
    <property type="project" value="TreeGrafter"/>
</dbReference>
<dbReference type="GO" id="GO:0046316">
    <property type="term" value="F:gluconokinase activity"/>
    <property type="evidence" value="ECO:0007669"/>
    <property type="project" value="UniProtKB-EC"/>
</dbReference>
<keyword evidence="4 10" id="KW-0808">Transferase</keyword>
<organism evidence="11 12">
    <name type="scientific">Pedobacter psychrophilus</name>
    <dbReference type="NCBI Taxonomy" id="1826909"/>
    <lineage>
        <taxon>Bacteria</taxon>
        <taxon>Pseudomonadati</taxon>
        <taxon>Bacteroidota</taxon>
        <taxon>Sphingobacteriia</taxon>
        <taxon>Sphingobacteriales</taxon>
        <taxon>Sphingobacteriaceae</taxon>
        <taxon>Pedobacter</taxon>
    </lineage>
</organism>
<keyword evidence="7 10" id="KW-0067">ATP-binding</keyword>
<dbReference type="Gene3D" id="3.40.50.300">
    <property type="entry name" value="P-loop containing nucleotide triphosphate hydrolases"/>
    <property type="match status" value="1"/>
</dbReference>
<comment type="caution">
    <text evidence="11">The sequence shown here is derived from an EMBL/GenBank/DDBJ whole genome shotgun (WGS) entry which is preliminary data.</text>
</comment>
<accession>A0A179DLD8</accession>
<dbReference type="SUPFAM" id="SSF52540">
    <property type="entry name" value="P-loop containing nucleoside triphosphate hydrolases"/>
    <property type="match status" value="1"/>
</dbReference>
<dbReference type="AlphaFoldDB" id="A0A179DLD8"/>
<keyword evidence="12" id="KW-1185">Reference proteome</keyword>
<dbReference type="RefSeq" id="WP_068820623.1">
    <property type="nucleotide sequence ID" value="NZ_LWHJ01000011.1"/>
</dbReference>
<comment type="similarity">
    <text evidence="2 10">Belongs to the gluconokinase GntK/GntV family.</text>
</comment>
<evidence type="ECO:0000256" key="4">
    <source>
        <dbReference type="ARBA" id="ARBA00022679"/>
    </source>
</evidence>
<dbReference type="EMBL" id="LWHJ01000011">
    <property type="protein sequence ID" value="OAQ41592.1"/>
    <property type="molecule type" value="Genomic_DNA"/>
</dbReference>
<evidence type="ECO:0000256" key="1">
    <source>
        <dbReference type="ARBA" id="ARBA00004761"/>
    </source>
</evidence>
<dbReference type="FunFam" id="3.40.50.300:FF:000522">
    <property type="entry name" value="Gluconokinase"/>
    <property type="match status" value="1"/>
</dbReference>
<dbReference type="InterPro" id="IPR006001">
    <property type="entry name" value="Therm_gnt_kin"/>
</dbReference>
<protein>
    <recommendedName>
        <fullName evidence="3 10">Gluconokinase</fullName>
        <ecNumber evidence="3 10">2.7.1.12</ecNumber>
    </recommendedName>
</protein>
<dbReference type="STRING" id="1826909.A5893_00295"/>
<evidence type="ECO:0000256" key="7">
    <source>
        <dbReference type="ARBA" id="ARBA00022840"/>
    </source>
</evidence>
<dbReference type="OrthoDB" id="9813917at2"/>
<evidence type="ECO:0000256" key="5">
    <source>
        <dbReference type="ARBA" id="ARBA00022741"/>
    </source>
</evidence>
<dbReference type="InterPro" id="IPR031322">
    <property type="entry name" value="Shikimate/glucono_kinase"/>
</dbReference>
<dbReference type="GO" id="GO:0019521">
    <property type="term" value="P:D-gluconate metabolic process"/>
    <property type="evidence" value="ECO:0007669"/>
    <property type="project" value="UniProtKB-KW"/>
</dbReference>
<dbReference type="GO" id="GO:0005524">
    <property type="term" value="F:ATP binding"/>
    <property type="evidence" value="ECO:0007669"/>
    <property type="project" value="UniProtKB-KW"/>
</dbReference>
<keyword evidence="8" id="KW-0311">Gluconate utilization</keyword>
<keyword evidence="5 10" id="KW-0547">Nucleotide-binding</keyword>
<comment type="pathway">
    <text evidence="1">Carbohydrate acid metabolism.</text>
</comment>
<dbReference type="InterPro" id="IPR027417">
    <property type="entry name" value="P-loop_NTPase"/>
</dbReference>
<evidence type="ECO:0000256" key="9">
    <source>
        <dbReference type="ARBA" id="ARBA00048090"/>
    </source>
</evidence>
<gene>
    <name evidence="11" type="ORF">A5893_00295</name>
</gene>
<evidence type="ECO:0000256" key="2">
    <source>
        <dbReference type="ARBA" id="ARBA00008420"/>
    </source>
</evidence>
<sequence>MIKDHYYLIVCGVAGSGKTSIGKILAEKLGIDFIEGDEFHSQANINKMQNGIALNDADRLPWLNILKRKISDKINEQQGFIISCSALKASYRDILRTAGEVRFLFLKADENEIAGRLKNRDGHFMPSSLLHSQIEALEIPLTKEKDILIIDASKSKEDIIKHIITEFNIEKK</sequence>
<comment type="catalytic activity">
    <reaction evidence="9 10">
        <text>D-gluconate + ATP = 6-phospho-D-gluconate + ADP + H(+)</text>
        <dbReference type="Rhea" id="RHEA:19433"/>
        <dbReference type="ChEBI" id="CHEBI:15378"/>
        <dbReference type="ChEBI" id="CHEBI:18391"/>
        <dbReference type="ChEBI" id="CHEBI:30616"/>
        <dbReference type="ChEBI" id="CHEBI:58759"/>
        <dbReference type="ChEBI" id="CHEBI:456216"/>
        <dbReference type="EC" id="2.7.1.12"/>
    </reaction>
</comment>
<evidence type="ECO:0000256" key="8">
    <source>
        <dbReference type="ARBA" id="ARBA00023064"/>
    </source>
</evidence>
<evidence type="ECO:0000313" key="11">
    <source>
        <dbReference type="EMBL" id="OAQ41592.1"/>
    </source>
</evidence>
<reference evidence="11 12" key="1">
    <citation type="submission" date="2016-04" db="EMBL/GenBank/DDBJ databases">
        <authorList>
            <person name="Evans L.H."/>
            <person name="Alamgir A."/>
            <person name="Owens N."/>
            <person name="Weber N.D."/>
            <person name="Virtaneva K."/>
            <person name="Barbian K."/>
            <person name="Babar A."/>
            <person name="Rosenke K."/>
        </authorList>
    </citation>
    <scope>NUCLEOTIDE SEQUENCE [LARGE SCALE GENOMIC DNA]</scope>
    <source>
        <strain evidence="11 12">CCM 8644</strain>
    </source>
</reference>
<evidence type="ECO:0000256" key="10">
    <source>
        <dbReference type="RuleBase" id="RU363066"/>
    </source>
</evidence>
<dbReference type="CDD" id="cd02021">
    <property type="entry name" value="GntK"/>
    <property type="match status" value="1"/>
</dbReference>
<evidence type="ECO:0000256" key="6">
    <source>
        <dbReference type="ARBA" id="ARBA00022777"/>
    </source>
</evidence>
<name>A0A179DLD8_9SPHI</name>
<proteinExistence type="inferred from homology"/>
<reference evidence="11 12" key="2">
    <citation type="submission" date="2016-06" db="EMBL/GenBank/DDBJ databases">
        <title>Pedobacter psychrophilus sp. nov., isolated from Antarctic fragmentary rock.</title>
        <authorList>
            <person name="Svec P."/>
        </authorList>
    </citation>
    <scope>NUCLEOTIDE SEQUENCE [LARGE SCALE GENOMIC DNA]</scope>
    <source>
        <strain evidence="11 12">CCM 8644</strain>
    </source>
</reference>
<keyword evidence="6 10" id="KW-0418">Kinase</keyword>
<dbReference type="PANTHER" id="PTHR43442:SF3">
    <property type="entry name" value="GLUCONOKINASE-RELATED"/>
    <property type="match status" value="1"/>
</dbReference>
<dbReference type="PANTHER" id="PTHR43442">
    <property type="entry name" value="GLUCONOKINASE-RELATED"/>
    <property type="match status" value="1"/>
</dbReference>